<feature type="compositionally biased region" description="Basic and acidic residues" evidence="1">
    <location>
        <begin position="209"/>
        <end position="223"/>
    </location>
</feature>
<dbReference type="PANTHER" id="PTHR23099:SF0">
    <property type="entry name" value="GERM CELL NUCLEAR ACIDIC PROTEIN"/>
    <property type="match status" value="1"/>
</dbReference>
<accession>A0AAN6PA33</accession>
<evidence type="ECO:0000259" key="2">
    <source>
        <dbReference type="SMART" id="SM00731"/>
    </source>
</evidence>
<evidence type="ECO:0000313" key="3">
    <source>
        <dbReference type="EMBL" id="KAK4034534.1"/>
    </source>
</evidence>
<feature type="compositionally biased region" description="Basic and acidic residues" evidence="1">
    <location>
        <begin position="87"/>
        <end position="109"/>
    </location>
</feature>
<dbReference type="Gene3D" id="1.10.30.10">
    <property type="entry name" value="High mobility group box domain"/>
    <property type="match status" value="1"/>
</dbReference>
<dbReference type="InterPro" id="IPR036910">
    <property type="entry name" value="HMG_box_dom_sf"/>
</dbReference>
<dbReference type="Pfam" id="PF17283">
    <property type="entry name" value="Zn_ribbon_SprT"/>
    <property type="match status" value="1"/>
</dbReference>
<feature type="compositionally biased region" description="Basic and acidic residues" evidence="1">
    <location>
        <begin position="189"/>
        <end position="200"/>
    </location>
</feature>
<dbReference type="Proteomes" id="UP001303115">
    <property type="component" value="Unassembled WGS sequence"/>
</dbReference>
<feature type="region of interest" description="Disordered" evidence="1">
    <location>
        <begin position="323"/>
        <end position="368"/>
    </location>
</feature>
<dbReference type="SUPFAM" id="SSF47095">
    <property type="entry name" value="HMG-box"/>
    <property type="match status" value="1"/>
</dbReference>
<evidence type="ECO:0000313" key="4">
    <source>
        <dbReference type="Proteomes" id="UP001303115"/>
    </source>
</evidence>
<proteinExistence type="predicted"/>
<dbReference type="SMART" id="SM00731">
    <property type="entry name" value="SprT"/>
    <property type="match status" value="1"/>
</dbReference>
<feature type="compositionally biased region" description="Acidic residues" evidence="1">
    <location>
        <begin position="163"/>
        <end position="173"/>
    </location>
</feature>
<feature type="region of interest" description="Disordered" evidence="1">
    <location>
        <begin position="150"/>
        <end position="310"/>
    </location>
</feature>
<feature type="compositionally biased region" description="Basic and acidic residues" evidence="1">
    <location>
        <begin position="246"/>
        <end position="266"/>
    </location>
</feature>
<dbReference type="AlphaFoldDB" id="A0AAN6PA33"/>
<dbReference type="Pfam" id="PF10263">
    <property type="entry name" value="SprT-like"/>
    <property type="match status" value="1"/>
</dbReference>
<feature type="domain" description="SprT-like" evidence="2">
    <location>
        <begin position="383"/>
        <end position="552"/>
    </location>
</feature>
<sequence length="641" mass="71486">MARLAKPRATRSDDDDDEFPDIDALVSRKKLQAEDDAPKARRKATGPLRTGDATKPPTTVRRRKLGPLSDNLLLRAWTPDSAEEDREGGYSRRENESSEPRRTRVELRTRKSKPTAVLPSSPLNQDEEYVSAQEEVTIIEDVSVFDDTFHSCNSEDSAFSGSEDAEEEDEDFLADSPPRRPPAKSMFRLMDKKQLERNSEDAAANCTESKGKEEDRYRSKRELSTGNDPWSKPAGAVKGEKKTKKGDKDLADSMSKLRLDETEQKPRSARTSSPSDQEATPPSTPPKPRLMSPKKLPRIPVTPHRPSSDMFWSQEFVDDWNDEHSPRKQLFPDAAAARRNSPAKKSGPEKKSQKSTAAKKPSEREAKKAFNDAKHDLAEKFLQELDTAITNGQLAELAASTGGIRLIWTNKLNTTAGRANWKRETIRTRPQADDTTTTKYKHHASIELAEKVIDDPHRLLNVLAHEFCHLANFMISGITTNPHGREFKRWAAQVSLAFAARGVQVTTKHSYDIDFKYVWACVACGTEFKRHSRSIDPARHRCGSCRDELRQIKPVPRKAGRKEDGGEGGGAEEGKKVVSEYQAFMKEQMRVVKGENPKSPQKEIMRIVAGRWAAKKGAAAAAATPDGGVKEVEEGLGELAV</sequence>
<dbReference type="GO" id="GO:0005634">
    <property type="term" value="C:nucleus"/>
    <property type="evidence" value="ECO:0007669"/>
    <property type="project" value="TreeGrafter"/>
</dbReference>
<feature type="compositionally biased region" description="Polar residues" evidence="1">
    <location>
        <begin position="269"/>
        <end position="281"/>
    </location>
</feature>
<keyword evidence="4" id="KW-1185">Reference proteome</keyword>
<dbReference type="CDD" id="cd00084">
    <property type="entry name" value="HMG-box_SF"/>
    <property type="match status" value="1"/>
</dbReference>
<organism evidence="3 4">
    <name type="scientific">Parachaetomium inaequale</name>
    <dbReference type="NCBI Taxonomy" id="2588326"/>
    <lineage>
        <taxon>Eukaryota</taxon>
        <taxon>Fungi</taxon>
        <taxon>Dikarya</taxon>
        <taxon>Ascomycota</taxon>
        <taxon>Pezizomycotina</taxon>
        <taxon>Sordariomycetes</taxon>
        <taxon>Sordariomycetidae</taxon>
        <taxon>Sordariales</taxon>
        <taxon>Chaetomiaceae</taxon>
        <taxon>Parachaetomium</taxon>
    </lineage>
</organism>
<reference evidence="4" key="1">
    <citation type="journal article" date="2023" name="Mol. Phylogenet. Evol.">
        <title>Genome-scale phylogeny and comparative genomics of the fungal order Sordariales.</title>
        <authorList>
            <person name="Hensen N."/>
            <person name="Bonometti L."/>
            <person name="Westerberg I."/>
            <person name="Brannstrom I.O."/>
            <person name="Guillou S."/>
            <person name="Cros-Aarteil S."/>
            <person name="Calhoun S."/>
            <person name="Haridas S."/>
            <person name="Kuo A."/>
            <person name="Mondo S."/>
            <person name="Pangilinan J."/>
            <person name="Riley R."/>
            <person name="LaButti K."/>
            <person name="Andreopoulos B."/>
            <person name="Lipzen A."/>
            <person name="Chen C."/>
            <person name="Yan M."/>
            <person name="Daum C."/>
            <person name="Ng V."/>
            <person name="Clum A."/>
            <person name="Steindorff A."/>
            <person name="Ohm R.A."/>
            <person name="Martin F."/>
            <person name="Silar P."/>
            <person name="Natvig D.O."/>
            <person name="Lalanne C."/>
            <person name="Gautier V."/>
            <person name="Ament-Velasquez S.L."/>
            <person name="Kruys A."/>
            <person name="Hutchinson M.I."/>
            <person name="Powell A.J."/>
            <person name="Barry K."/>
            <person name="Miller A.N."/>
            <person name="Grigoriev I.V."/>
            <person name="Debuchy R."/>
            <person name="Gladieux P."/>
            <person name="Hiltunen Thoren M."/>
            <person name="Johannesson H."/>
        </authorList>
    </citation>
    <scope>NUCLEOTIDE SEQUENCE [LARGE SCALE GENOMIC DNA]</scope>
    <source>
        <strain evidence="4">CBS 284.82</strain>
    </source>
</reference>
<protein>
    <submittedName>
        <fullName evidence="3">SprT-like family-domain-containing protein</fullName>
    </submittedName>
</protein>
<gene>
    <name evidence="3" type="ORF">C8A01DRAFT_18681</name>
</gene>
<dbReference type="PANTHER" id="PTHR23099">
    <property type="entry name" value="TRANSCRIPTIONAL REGULATOR"/>
    <property type="match status" value="1"/>
</dbReference>
<dbReference type="GO" id="GO:0006950">
    <property type="term" value="P:response to stress"/>
    <property type="evidence" value="ECO:0007669"/>
    <property type="project" value="UniProtKB-ARBA"/>
</dbReference>
<dbReference type="EMBL" id="MU854476">
    <property type="protein sequence ID" value="KAK4034534.1"/>
    <property type="molecule type" value="Genomic_DNA"/>
</dbReference>
<feature type="region of interest" description="Disordered" evidence="1">
    <location>
        <begin position="1"/>
        <end position="129"/>
    </location>
</feature>
<name>A0AAN6PA33_9PEZI</name>
<dbReference type="InterPro" id="IPR035240">
    <property type="entry name" value="SprT_Zn_ribbon"/>
</dbReference>
<comment type="caution">
    <text evidence="3">The sequence shown here is derived from an EMBL/GenBank/DDBJ whole genome shotgun (WGS) entry which is preliminary data.</text>
</comment>
<evidence type="ECO:0000256" key="1">
    <source>
        <dbReference type="SAM" id="MobiDB-lite"/>
    </source>
</evidence>
<dbReference type="InterPro" id="IPR006640">
    <property type="entry name" value="SprT-like_domain"/>
</dbReference>
<feature type="region of interest" description="Disordered" evidence="1">
    <location>
        <begin position="553"/>
        <end position="573"/>
    </location>
</feature>